<name>A0A250JIQ5_9BACT</name>
<gene>
    <name evidence="1" type="ORF">CYFUS_008832</name>
</gene>
<dbReference type="Proteomes" id="UP000217257">
    <property type="component" value="Chromosome"/>
</dbReference>
<accession>A0A250JIQ5</accession>
<evidence type="ECO:0000313" key="1">
    <source>
        <dbReference type="EMBL" id="ATB43352.1"/>
    </source>
</evidence>
<reference evidence="1 2" key="1">
    <citation type="submission" date="2017-06" db="EMBL/GenBank/DDBJ databases">
        <title>Sequencing and comparative analysis of myxobacterial genomes.</title>
        <authorList>
            <person name="Rupp O."/>
            <person name="Goesmann A."/>
            <person name="Sogaard-Andersen L."/>
        </authorList>
    </citation>
    <scope>NUCLEOTIDE SEQUENCE [LARGE SCALE GENOMIC DNA]</scope>
    <source>
        <strain evidence="1 2">DSM 52655</strain>
    </source>
</reference>
<evidence type="ECO:0000313" key="2">
    <source>
        <dbReference type="Proteomes" id="UP000217257"/>
    </source>
</evidence>
<protein>
    <submittedName>
        <fullName evidence="1">Uncharacterized protein</fullName>
    </submittedName>
</protein>
<dbReference type="RefSeq" id="WP_232537170.1">
    <property type="nucleotide sequence ID" value="NZ_CP022098.1"/>
</dbReference>
<proteinExistence type="predicted"/>
<dbReference type="AlphaFoldDB" id="A0A250JIQ5"/>
<dbReference type="EMBL" id="CP022098">
    <property type="protein sequence ID" value="ATB43352.1"/>
    <property type="molecule type" value="Genomic_DNA"/>
</dbReference>
<dbReference type="KEGG" id="cfus:CYFUS_008832"/>
<organism evidence="1 2">
    <name type="scientific">Cystobacter fuscus</name>
    <dbReference type="NCBI Taxonomy" id="43"/>
    <lineage>
        <taxon>Bacteria</taxon>
        <taxon>Pseudomonadati</taxon>
        <taxon>Myxococcota</taxon>
        <taxon>Myxococcia</taxon>
        <taxon>Myxococcales</taxon>
        <taxon>Cystobacterineae</taxon>
        <taxon>Archangiaceae</taxon>
        <taxon>Cystobacter</taxon>
    </lineage>
</organism>
<sequence length="261" mass="29232">MTALQLPAFLHGPITAIENAAKAEGRRCAKQYQVDGTFPAPMEMKAVAPNDLVFTHNVADIHDEHPAWRLYMASEVVMSLCDATSDRHLGDIYEEAFRQTAWGALHFALSGNAPESAARTARRLQAVLGFWDSLQHGRYIHQRLNTFLTLEELLTSACGWATDAWCPEGASSTHSRIEVASERMARATKEDCVEAILRQLPHIFSFADGRKLTHPEVVTNPTAWREHLIAMDDATFERLSGVRPAEVLRSLYQWDRQLGAH</sequence>